<dbReference type="InterPro" id="IPR016137">
    <property type="entry name" value="RGS"/>
</dbReference>
<dbReference type="SMART" id="SM00315">
    <property type="entry name" value="RGS"/>
    <property type="match status" value="1"/>
</dbReference>
<feature type="compositionally biased region" description="Basic and acidic residues" evidence="1">
    <location>
        <begin position="96"/>
        <end position="106"/>
    </location>
</feature>
<dbReference type="PANTHER" id="PTHR10845:SF192">
    <property type="entry name" value="DOUBLE HIT, ISOFORM B"/>
    <property type="match status" value="1"/>
</dbReference>
<dbReference type="PROSITE" id="PS50132">
    <property type="entry name" value="RGS"/>
    <property type="match status" value="1"/>
</dbReference>
<feature type="compositionally biased region" description="Basic residues" evidence="1">
    <location>
        <begin position="27"/>
        <end position="44"/>
    </location>
</feature>
<feature type="compositionally biased region" description="Polar residues" evidence="1">
    <location>
        <begin position="75"/>
        <end position="88"/>
    </location>
</feature>
<sequence length="400" mass="47452">MNLQNHLESFYENPNFDIFEEHGQTSPRKRKIRKHNNKKKKQLLKIKGNMALTKSQKKSLRSKRRRKNTKHSHVRSNSTQILILTPQPNKRKRKLKNDEQEFKENKALGSPKKNGQTKSGRIGKNAEQVRDLIDEQHDKKKESLNMRRYRECELYFPPRRSKTMKLRKKSFLLSHTRTRHLKKKKVKKTKKKTSKKRSLKDHLCISVNNNAQDFDIHCQDSGVSTPRKLQRSLSSHEEKLIDRSLLTKKERTEMIFELVPSFAKLLTLTNGTNYFSHFLKSEYSNENLEFYLDVCKFKKLQHDTNEQEITEQTKRIIDTYIRSGAGLEINIDYFLRKQILAMSTKKPLSLTIFDSAQQKIFNLMESDSFQRFFTHPIAKKLYLELKKNKKTKKNILKTKN</sequence>
<evidence type="ECO:0000259" key="2">
    <source>
        <dbReference type="PROSITE" id="PS50132"/>
    </source>
</evidence>
<dbReference type="Proteomes" id="UP001146793">
    <property type="component" value="Unassembled WGS sequence"/>
</dbReference>
<dbReference type="InterPro" id="IPR036305">
    <property type="entry name" value="RGS_sf"/>
</dbReference>
<dbReference type="SUPFAM" id="SSF48097">
    <property type="entry name" value="Regulator of G-protein signaling, RGS"/>
    <property type="match status" value="1"/>
</dbReference>
<dbReference type="Gene3D" id="1.10.167.10">
    <property type="entry name" value="Regulator of G-protein Signalling 4, domain 2"/>
    <property type="match status" value="1"/>
</dbReference>
<reference evidence="3" key="1">
    <citation type="submission" date="2022-08" db="EMBL/GenBank/DDBJ databases">
        <title>Novel sulphate-reducing endosymbionts in the free-living metamonad Anaeramoeba.</title>
        <authorList>
            <person name="Jerlstrom-Hultqvist J."/>
            <person name="Cepicka I."/>
            <person name="Gallot-Lavallee L."/>
            <person name="Salas-Leiva D."/>
            <person name="Curtis B.A."/>
            <person name="Zahonova K."/>
            <person name="Pipaliya S."/>
            <person name="Dacks J."/>
            <person name="Roger A.J."/>
        </authorList>
    </citation>
    <scope>NUCLEOTIDE SEQUENCE</scope>
    <source>
        <strain evidence="3">Busselton2</strain>
    </source>
</reference>
<gene>
    <name evidence="3" type="ORF">M0812_20360</name>
</gene>
<feature type="region of interest" description="Disordered" evidence="1">
    <location>
        <begin position="19"/>
        <end position="125"/>
    </location>
</feature>
<feature type="compositionally biased region" description="Basic residues" evidence="1">
    <location>
        <begin position="55"/>
        <end position="74"/>
    </location>
</feature>
<dbReference type="PANTHER" id="PTHR10845">
    <property type="entry name" value="REGULATOR OF G PROTEIN SIGNALING"/>
    <property type="match status" value="1"/>
</dbReference>
<dbReference type="EMBL" id="JANTQA010000045">
    <property type="protein sequence ID" value="KAJ3434291.1"/>
    <property type="molecule type" value="Genomic_DNA"/>
</dbReference>
<dbReference type="AlphaFoldDB" id="A0AAV7Z012"/>
<protein>
    <submittedName>
        <fullName evidence="3">Regulator of g protein signaling</fullName>
    </submittedName>
</protein>
<dbReference type="InterPro" id="IPR044926">
    <property type="entry name" value="RGS_subdomain_2"/>
</dbReference>
<evidence type="ECO:0000313" key="4">
    <source>
        <dbReference type="Proteomes" id="UP001146793"/>
    </source>
</evidence>
<feature type="domain" description="RGS" evidence="2">
    <location>
        <begin position="261"/>
        <end position="382"/>
    </location>
</feature>
<dbReference type="Pfam" id="PF00615">
    <property type="entry name" value="RGS"/>
    <property type="match status" value="1"/>
</dbReference>
<accession>A0AAV7Z012</accession>
<dbReference type="PRINTS" id="PR01301">
    <property type="entry name" value="RGSPROTEIN"/>
</dbReference>
<proteinExistence type="predicted"/>
<evidence type="ECO:0000256" key="1">
    <source>
        <dbReference type="SAM" id="MobiDB-lite"/>
    </source>
</evidence>
<comment type="caution">
    <text evidence="3">The sequence shown here is derived from an EMBL/GenBank/DDBJ whole genome shotgun (WGS) entry which is preliminary data.</text>
</comment>
<organism evidence="3 4">
    <name type="scientific">Anaeramoeba flamelloides</name>
    <dbReference type="NCBI Taxonomy" id="1746091"/>
    <lineage>
        <taxon>Eukaryota</taxon>
        <taxon>Metamonada</taxon>
        <taxon>Anaeramoebidae</taxon>
        <taxon>Anaeramoeba</taxon>
    </lineage>
</organism>
<name>A0AAV7Z012_9EUKA</name>
<dbReference type="CDD" id="cd07440">
    <property type="entry name" value="RGS"/>
    <property type="match status" value="1"/>
</dbReference>
<evidence type="ECO:0000313" key="3">
    <source>
        <dbReference type="EMBL" id="KAJ3434291.1"/>
    </source>
</evidence>